<protein>
    <submittedName>
        <fullName evidence="2">Uncharacterized protein</fullName>
    </submittedName>
</protein>
<dbReference type="VEuPathDB" id="FungiDB:JI435_005610"/>
<feature type="region of interest" description="Disordered" evidence="1">
    <location>
        <begin position="16"/>
        <end position="35"/>
    </location>
</feature>
<evidence type="ECO:0000256" key="1">
    <source>
        <dbReference type="SAM" id="MobiDB-lite"/>
    </source>
</evidence>
<gene>
    <name evidence="2" type="ORF">SNOG_00561</name>
</gene>
<accession>Q0V603</accession>
<dbReference type="AlphaFoldDB" id="Q0V603"/>
<dbReference type="EMBL" id="CH445325">
    <property type="protein sequence ID" value="EAT92056.1"/>
    <property type="molecule type" value="Genomic_DNA"/>
</dbReference>
<dbReference type="Proteomes" id="UP000001055">
    <property type="component" value="Unassembled WGS sequence"/>
</dbReference>
<dbReference type="InParanoid" id="Q0V603"/>
<evidence type="ECO:0000313" key="3">
    <source>
        <dbReference type="Proteomes" id="UP000001055"/>
    </source>
</evidence>
<dbReference type="RefSeq" id="XP_001791241.1">
    <property type="nucleotide sequence ID" value="XM_001791189.1"/>
</dbReference>
<dbReference type="GeneID" id="5968339"/>
<dbReference type="STRING" id="321614.Q0V603"/>
<evidence type="ECO:0000313" key="2">
    <source>
        <dbReference type="EMBL" id="EAT92056.1"/>
    </source>
</evidence>
<dbReference type="KEGG" id="pno:SNOG_00561"/>
<organism evidence="2 3">
    <name type="scientific">Phaeosphaeria nodorum (strain SN15 / ATCC MYA-4574 / FGSC 10173)</name>
    <name type="common">Glume blotch fungus</name>
    <name type="synonym">Parastagonospora nodorum</name>
    <dbReference type="NCBI Taxonomy" id="321614"/>
    <lineage>
        <taxon>Eukaryota</taxon>
        <taxon>Fungi</taxon>
        <taxon>Dikarya</taxon>
        <taxon>Ascomycota</taxon>
        <taxon>Pezizomycotina</taxon>
        <taxon>Dothideomycetes</taxon>
        <taxon>Pleosporomycetidae</taxon>
        <taxon>Pleosporales</taxon>
        <taxon>Pleosporineae</taxon>
        <taxon>Phaeosphaeriaceae</taxon>
        <taxon>Parastagonospora</taxon>
    </lineage>
</organism>
<proteinExistence type="predicted"/>
<name>Q0V603_PHANO</name>
<reference evidence="3" key="1">
    <citation type="journal article" date="2007" name="Plant Cell">
        <title>Dothideomycete-plant interactions illuminated by genome sequencing and EST analysis of the wheat pathogen Stagonospora nodorum.</title>
        <authorList>
            <person name="Hane J.K."/>
            <person name="Lowe R.G."/>
            <person name="Solomon P.S."/>
            <person name="Tan K.C."/>
            <person name="Schoch C.L."/>
            <person name="Spatafora J.W."/>
            <person name="Crous P.W."/>
            <person name="Kodira C."/>
            <person name="Birren B.W."/>
            <person name="Galagan J.E."/>
            <person name="Torriani S.F."/>
            <person name="McDonald B.A."/>
            <person name="Oliver R.P."/>
        </authorList>
    </citation>
    <scope>NUCLEOTIDE SEQUENCE [LARGE SCALE GENOMIC DNA]</scope>
    <source>
        <strain evidence="3">SN15 / ATCC MYA-4574 / FGSC 10173</strain>
    </source>
</reference>
<sequence>MSWLFRKQMSISARELSIPSPLPPPEHPDPATFDEQTYSPFFSKTPAEIRNDIYAYTFQAGARELLSVKAHPLSFLLTSYGCKRLHSYENSNIIANAILLFPNLERFEIRILRGRKTSEDVHCSYDPQEHEHGHAGAVRKHVPHWFHSIIDNVTKGCAYKWQTGEHWMAEWPQLEDGEYFETAEDYDLSGSTQIAPFMSPDAVGKVRGVQKCPCRCGNVVWTSANIIQETGRMIKIDSVFYGPEDRVCTDAKLEASILARLAPETIVLQEGDHPLNLAPGFRLDDKMTATSYAWDADRQYWDDLRRRNGDCKAFCKLAWQLTTSITHEEQFPGSRARNEGDWPIMTEMAKVKHDPAAGDGGGVDQAADG</sequence>